<evidence type="ECO:0000313" key="1">
    <source>
        <dbReference type="EMBL" id="CAB4192506.1"/>
    </source>
</evidence>
<name>A0A6J5RDG8_9CAUD</name>
<organism evidence="1">
    <name type="scientific">uncultured Caudovirales phage</name>
    <dbReference type="NCBI Taxonomy" id="2100421"/>
    <lineage>
        <taxon>Viruses</taxon>
        <taxon>Duplodnaviria</taxon>
        <taxon>Heunggongvirae</taxon>
        <taxon>Uroviricota</taxon>
        <taxon>Caudoviricetes</taxon>
        <taxon>Peduoviridae</taxon>
        <taxon>Maltschvirus</taxon>
        <taxon>Maltschvirus maltsch</taxon>
    </lineage>
</organism>
<accession>A0A6J5RDG8</accession>
<gene>
    <name evidence="1" type="ORF">UFOVP1244_33</name>
</gene>
<protein>
    <submittedName>
        <fullName evidence="1">Uncharacterized protein</fullName>
    </submittedName>
</protein>
<sequence length="112" mass="12237">MDCRLADRDDQVARGDQRRMPVEVDHRVGPMREMVLCSFEGDRTVLDGDERAALSSDFRPVLQGCVSRVSVCLVCPAAPRDADVGWRPDAGEPVLHFGDGGRVRREKGGAGT</sequence>
<proteinExistence type="predicted"/>
<dbReference type="EMBL" id="LR797181">
    <property type="protein sequence ID" value="CAB4192506.1"/>
    <property type="molecule type" value="Genomic_DNA"/>
</dbReference>
<reference evidence="1" key="1">
    <citation type="submission" date="2020-05" db="EMBL/GenBank/DDBJ databases">
        <authorList>
            <person name="Chiriac C."/>
            <person name="Salcher M."/>
            <person name="Ghai R."/>
            <person name="Kavagutti S V."/>
        </authorList>
    </citation>
    <scope>NUCLEOTIDE SEQUENCE</scope>
</reference>